<dbReference type="CDD" id="cd04056">
    <property type="entry name" value="Peptidases_S53"/>
    <property type="match status" value="1"/>
</dbReference>
<evidence type="ECO:0000256" key="4">
    <source>
        <dbReference type="ARBA" id="ARBA00022801"/>
    </source>
</evidence>
<evidence type="ECO:0000313" key="12">
    <source>
        <dbReference type="Proteomes" id="UP000543556"/>
    </source>
</evidence>
<dbReference type="GO" id="GO:0008240">
    <property type="term" value="F:tripeptidyl-peptidase activity"/>
    <property type="evidence" value="ECO:0007669"/>
    <property type="project" value="TreeGrafter"/>
</dbReference>
<keyword evidence="5" id="KW-0720">Serine protease</keyword>
<dbReference type="PANTHER" id="PTHR14218:SF15">
    <property type="entry name" value="TRIPEPTIDYL-PEPTIDASE 1"/>
    <property type="match status" value="1"/>
</dbReference>
<evidence type="ECO:0000259" key="10">
    <source>
        <dbReference type="PROSITE" id="PS51695"/>
    </source>
</evidence>
<dbReference type="EMBL" id="JAAMFM010000036">
    <property type="protein sequence ID" value="NVM96648.1"/>
    <property type="molecule type" value="Genomic_DNA"/>
</dbReference>
<dbReference type="GO" id="GO:0046872">
    <property type="term" value="F:metal ion binding"/>
    <property type="evidence" value="ECO:0007669"/>
    <property type="project" value="UniProtKB-KW"/>
</dbReference>
<keyword evidence="3" id="KW-0479">Metal-binding</keyword>
<keyword evidence="9" id="KW-0732">Signal</keyword>
<evidence type="ECO:0000256" key="6">
    <source>
        <dbReference type="ARBA" id="ARBA00022837"/>
    </source>
</evidence>
<dbReference type="Proteomes" id="UP000543556">
    <property type="component" value="Unassembled WGS sequence"/>
</dbReference>
<dbReference type="InterPro" id="IPR036852">
    <property type="entry name" value="Peptidase_S8/S53_dom_sf"/>
</dbReference>
<evidence type="ECO:0000256" key="1">
    <source>
        <dbReference type="ARBA" id="ARBA00001913"/>
    </source>
</evidence>
<accession>A0A7Y7IJJ7</accession>
<feature type="compositionally biased region" description="Low complexity" evidence="8">
    <location>
        <begin position="203"/>
        <end position="216"/>
    </location>
</feature>
<evidence type="ECO:0000256" key="8">
    <source>
        <dbReference type="SAM" id="MobiDB-lite"/>
    </source>
</evidence>
<comment type="cofactor">
    <cofactor evidence="1">
        <name>Ca(2+)</name>
        <dbReference type="ChEBI" id="CHEBI:29108"/>
    </cofactor>
</comment>
<dbReference type="PROSITE" id="PS00138">
    <property type="entry name" value="SUBTILASE_SER"/>
    <property type="match status" value="1"/>
</dbReference>
<keyword evidence="12" id="KW-1185">Reference proteome</keyword>
<dbReference type="AlphaFoldDB" id="A0A7Y7IJJ7"/>
<dbReference type="GO" id="GO:0006508">
    <property type="term" value="P:proteolysis"/>
    <property type="evidence" value="ECO:0007669"/>
    <property type="project" value="UniProtKB-KW"/>
</dbReference>
<sequence length="662" mass="67927">MLAVGAATACAVALGATGASAAPVSPDTPYPGSIPSWAQPSNDQGAAAADTSVEGELFLSLRNQDGAKALAEAVSNPRSGKYQKWLDAAQWIARFSPTKDDYANTVSFLESKGLTITGTPDSRQYVVFRGTAAQVNSAFGAQLHKYDFKGTTLIGPSQAPTLPKAVAAHVVGVTVDQGAARHPNYATPDSGQSDSGQGGSGQGAAPRSRSAAPATPSAACSNYFGQNADTVPPAYGRTSFPTYICGYTPGQIESAYGKDALVKAVPGNRGKHGQAPDGKGQTVAIIDAYASPTILADANAYSARYGLPPVDYRQIVPSPGEFKDGALCGFPSGWQPEQSLDVDAVHGTAPGAKILYVGGYNCNAGIDIALSKILDGKLANIVSNSYGNQGEAVSANYLFGQVNLELQAAGEGIGLYYSSGDSGNEAASLGYASPDFPASSPWVTAVGGTSLAVAQDGSYQFETGWGDTRDQIVNGAYNDPLPGPFRFGAGGGVSAAFAQPDYQKGVVPNTLAQGKRVSPDVASDADPYTGYVVGISPITDNTTLATGPFAIFTYGGTSLACPLTAGQMAVAQQVSGEVIGFANPAIYATSRRSGTVQDVVPPPTQEALAFTSPSTGSKYLVSLDLDTSLQTARGYDDVTGLGSMNYQFALAVARQGDHGRPF</sequence>
<dbReference type="SUPFAM" id="SSF52743">
    <property type="entry name" value="Subtilisin-like"/>
    <property type="match status" value="1"/>
</dbReference>
<evidence type="ECO:0000256" key="3">
    <source>
        <dbReference type="ARBA" id="ARBA00022723"/>
    </source>
</evidence>
<gene>
    <name evidence="11" type="ORF">G6034_17405</name>
</gene>
<feature type="chain" id="PRO_5030732878" description="Peptidase S53 domain-containing protein" evidence="9">
    <location>
        <begin position="22"/>
        <end position="662"/>
    </location>
</feature>
<organism evidence="11 12">
    <name type="scientific">Arthrobacter wenxiniae</name>
    <dbReference type="NCBI Taxonomy" id="2713570"/>
    <lineage>
        <taxon>Bacteria</taxon>
        <taxon>Bacillati</taxon>
        <taxon>Actinomycetota</taxon>
        <taxon>Actinomycetes</taxon>
        <taxon>Micrococcales</taxon>
        <taxon>Micrococcaceae</taxon>
        <taxon>Arthrobacter</taxon>
    </lineage>
</organism>
<feature type="signal peptide" evidence="9">
    <location>
        <begin position="1"/>
        <end position="21"/>
    </location>
</feature>
<dbReference type="PROSITE" id="PS51695">
    <property type="entry name" value="SEDOLISIN"/>
    <property type="match status" value="1"/>
</dbReference>
<feature type="domain" description="Peptidase S53" evidence="10">
    <location>
        <begin position="246"/>
        <end position="656"/>
    </location>
</feature>
<dbReference type="SMART" id="SM00944">
    <property type="entry name" value="Pro-kuma_activ"/>
    <property type="match status" value="1"/>
</dbReference>
<evidence type="ECO:0000256" key="2">
    <source>
        <dbReference type="ARBA" id="ARBA00022670"/>
    </source>
</evidence>
<protein>
    <recommendedName>
        <fullName evidence="10">Peptidase S53 domain-containing protein</fullName>
    </recommendedName>
</protein>
<dbReference type="CDD" id="cd11377">
    <property type="entry name" value="Pro-peptidase_S53"/>
    <property type="match status" value="1"/>
</dbReference>
<keyword evidence="2" id="KW-0645">Protease</keyword>
<evidence type="ECO:0000256" key="9">
    <source>
        <dbReference type="SAM" id="SignalP"/>
    </source>
</evidence>
<dbReference type="Pfam" id="PF09286">
    <property type="entry name" value="Pro-kuma_activ"/>
    <property type="match status" value="1"/>
</dbReference>
<dbReference type="InterPro" id="IPR015366">
    <property type="entry name" value="S53_propep"/>
</dbReference>
<name>A0A7Y7IJJ7_9MICC</name>
<dbReference type="Gene3D" id="3.40.50.200">
    <property type="entry name" value="Peptidase S8/S53 domain"/>
    <property type="match status" value="1"/>
</dbReference>
<keyword evidence="7" id="KW-0865">Zymogen</keyword>
<keyword evidence="6" id="KW-0106">Calcium</keyword>
<dbReference type="PANTHER" id="PTHR14218">
    <property type="entry name" value="PROTEASE S8 TRIPEPTIDYL PEPTIDASE I CLN2"/>
    <property type="match status" value="1"/>
</dbReference>
<evidence type="ECO:0000256" key="7">
    <source>
        <dbReference type="ARBA" id="ARBA00023145"/>
    </source>
</evidence>
<dbReference type="InterPro" id="IPR023828">
    <property type="entry name" value="Peptidase_S8_Ser-AS"/>
</dbReference>
<keyword evidence="4" id="KW-0378">Hydrolase</keyword>
<dbReference type="GO" id="GO:0004252">
    <property type="term" value="F:serine-type endopeptidase activity"/>
    <property type="evidence" value="ECO:0007669"/>
    <property type="project" value="InterPro"/>
</dbReference>
<comment type="caution">
    <text evidence="11">The sequence shown here is derived from an EMBL/GenBank/DDBJ whole genome shotgun (WGS) entry which is preliminary data.</text>
</comment>
<feature type="region of interest" description="Disordered" evidence="8">
    <location>
        <begin position="19"/>
        <end position="46"/>
    </location>
</feature>
<proteinExistence type="predicted"/>
<dbReference type="InterPro" id="IPR050819">
    <property type="entry name" value="Tripeptidyl-peptidase_I"/>
</dbReference>
<reference evidence="11 12" key="1">
    <citation type="submission" date="2020-02" db="EMBL/GenBank/DDBJ databases">
        <title>Genome sequence of strain AETb3-4.</title>
        <authorList>
            <person name="Gao J."/>
            <person name="Zhang X."/>
        </authorList>
    </citation>
    <scope>NUCLEOTIDE SEQUENCE [LARGE SCALE GENOMIC DNA]</scope>
    <source>
        <strain evidence="11 12">AETb3-4</strain>
    </source>
</reference>
<dbReference type="SUPFAM" id="SSF54897">
    <property type="entry name" value="Protease propeptides/inhibitors"/>
    <property type="match status" value="1"/>
</dbReference>
<dbReference type="InterPro" id="IPR030400">
    <property type="entry name" value="Sedolisin_dom"/>
</dbReference>
<feature type="region of interest" description="Disordered" evidence="8">
    <location>
        <begin position="180"/>
        <end position="216"/>
    </location>
</feature>
<evidence type="ECO:0000313" key="11">
    <source>
        <dbReference type="EMBL" id="NVM96648.1"/>
    </source>
</evidence>
<evidence type="ECO:0000256" key="5">
    <source>
        <dbReference type="ARBA" id="ARBA00022825"/>
    </source>
</evidence>